<dbReference type="SMART" id="SM00389">
    <property type="entry name" value="HOX"/>
    <property type="match status" value="1"/>
</dbReference>
<protein>
    <submittedName>
        <fullName evidence="4">MAT homeobox alpha 2 protein</fullName>
    </submittedName>
</protein>
<organism evidence="4">
    <name type="scientific">Suhomyces guaymorum</name>
    <dbReference type="NCBI Taxonomy" id="234535"/>
    <lineage>
        <taxon>Eukaryota</taxon>
        <taxon>Fungi</taxon>
        <taxon>Dikarya</taxon>
        <taxon>Ascomycota</taxon>
        <taxon>Saccharomycotina</taxon>
        <taxon>Pichiomycetes</taxon>
        <taxon>Debaryomycetaceae</taxon>
        <taxon>Suhomyces</taxon>
    </lineage>
</organism>
<dbReference type="InterPro" id="IPR009057">
    <property type="entry name" value="Homeodomain-like_sf"/>
</dbReference>
<name>A0A3S9NLZ0_9ASCO</name>
<evidence type="ECO:0000259" key="3">
    <source>
        <dbReference type="PROSITE" id="PS50071"/>
    </source>
</evidence>
<dbReference type="PROSITE" id="PS50071">
    <property type="entry name" value="HOMEOBOX_2"/>
    <property type="match status" value="1"/>
</dbReference>
<evidence type="ECO:0000313" key="4">
    <source>
        <dbReference type="EMBL" id="AZQ56702.1"/>
    </source>
</evidence>
<dbReference type="GO" id="GO:0005634">
    <property type="term" value="C:nucleus"/>
    <property type="evidence" value="ECO:0007669"/>
    <property type="project" value="UniProtKB-SubCell"/>
</dbReference>
<dbReference type="Pfam" id="PF00046">
    <property type="entry name" value="Homeodomain"/>
    <property type="match status" value="1"/>
</dbReference>
<keyword evidence="1 2" id="KW-0238">DNA-binding</keyword>
<comment type="subcellular location">
    <subcellularLocation>
        <location evidence="1 2">Nucleus</location>
    </subcellularLocation>
</comment>
<feature type="domain" description="Homeobox" evidence="3">
    <location>
        <begin position="96"/>
        <end position="159"/>
    </location>
</feature>
<dbReference type="AlphaFoldDB" id="A0A3S9NLZ0"/>
<sequence length="172" mass="20512">MSDLFETLKCAESKLDISLEKVKTNPNIDWERIRLQIEDTFNNVKKNLFDKAILEDGEMQVLQHIVSLLALLKHVCEKRLHQLQANKLSNEDFNIDFKKPKGNRFSDEQTHILEEWHNFNIEHPYLNASSLEDLHKRTGLTRVQVRDWVSYKRRKQKSKFISEELRSFFTQN</sequence>
<evidence type="ECO:0000256" key="2">
    <source>
        <dbReference type="RuleBase" id="RU000682"/>
    </source>
</evidence>
<reference evidence="4" key="1">
    <citation type="journal article" date="2018" name="FEMS Yeast Res.">
        <title>The Suhomyces clade: from single isolate to multiple species to disintegrating sex loci.</title>
        <authorList>
            <person name="Kijpornyongpan T."/>
            <person name="Urbina H."/>
            <person name="Suh S.O."/>
            <person name="Luangsa-Ard J."/>
            <person name="Aime M."/>
            <person name="Blackwell M."/>
        </authorList>
    </citation>
    <scope>NUCLEOTIDE SEQUENCE</scope>
    <source>
        <strain evidence="4">NRRL Y-27581</strain>
    </source>
</reference>
<dbReference type="CDD" id="cd00086">
    <property type="entry name" value="homeodomain"/>
    <property type="match status" value="1"/>
</dbReference>
<dbReference type="GO" id="GO:0003677">
    <property type="term" value="F:DNA binding"/>
    <property type="evidence" value="ECO:0007669"/>
    <property type="project" value="UniProtKB-UniRule"/>
</dbReference>
<proteinExistence type="predicted"/>
<evidence type="ECO:0000256" key="1">
    <source>
        <dbReference type="PROSITE-ProRule" id="PRU00108"/>
    </source>
</evidence>
<keyword evidence="1 2" id="KW-0371">Homeobox</keyword>
<keyword evidence="1 2" id="KW-0539">Nucleus</keyword>
<accession>A0A3S9NLZ0</accession>
<dbReference type="InterPro" id="IPR001356">
    <property type="entry name" value="HD"/>
</dbReference>
<dbReference type="Gene3D" id="1.10.10.60">
    <property type="entry name" value="Homeodomain-like"/>
    <property type="match status" value="1"/>
</dbReference>
<dbReference type="SUPFAM" id="SSF46689">
    <property type="entry name" value="Homeodomain-like"/>
    <property type="match status" value="1"/>
</dbReference>
<feature type="DNA-binding region" description="Homeobox" evidence="1">
    <location>
        <begin position="98"/>
        <end position="160"/>
    </location>
</feature>
<dbReference type="EMBL" id="MH707281">
    <property type="protein sequence ID" value="AZQ56702.1"/>
    <property type="molecule type" value="Genomic_DNA"/>
</dbReference>